<organism evidence="4 5">
    <name type="scientific">Paralvinella palmiformis</name>
    <dbReference type="NCBI Taxonomy" id="53620"/>
    <lineage>
        <taxon>Eukaryota</taxon>
        <taxon>Metazoa</taxon>
        <taxon>Spiralia</taxon>
        <taxon>Lophotrochozoa</taxon>
        <taxon>Annelida</taxon>
        <taxon>Polychaeta</taxon>
        <taxon>Sedentaria</taxon>
        <taxon>Canalipalpata</taxon>
        <taxon>Terebellida</taxon>
        <taxon>Terebelliformia</taxon>
        <taxon>Alvinellidae</taxon>
        <taxon>Paralvinella</taxon>
    </lineage>
</organism>
<dbReference type="InterPro" id="IPR036505">
    <property type="entry name" value="Amidase/PGRP_sf"/>
</dbReference>
<dbReference type="Pfam" id="PF01510">
    <property type="entry name" value="Amidase_2"/>
    <property type="match status" value="1"/>
</dbReference>
<feature type="transmembrane region" description="Helical" evidence="2">
    <location>
        <begin position="214"/>
        <end position="238"/>
    </location>
</feature>
<dbReference type="GO" id="GO:0009253">
    <property type="term" value="P:peptidoglycan catabolic process"/>
    <property type="evidence" value="ECO:0007669"/>
    <property type="project" value="InterPro"/>
</dbReference>
<dbReference type="SUPFAM" id="SSF55846">
    <property type="entry name" value="N-acetylmuramoyl-L-alanine amidase-like"/>
    <property type="match status" value="1"/>
</dbReference>
<dbReference type="GO" id="GO:0008270">
    <property type="term" value="F:zinc ion binding"/>
    <property type="evidence" value="ECO:0007669"/>
    <property type="project" value="InterPro"/>
</dbReference>
<gene>
    <name evidence="4" type="ORF">LSH36_616g00052</name>
</gene>
<dbReference type="EMBL" id="JAODUP010000616">
    <property type="protein sequence ID" value="KAK2146305.1"/>
    <property type="molecule type" value="Genomic_DNA"/>
</dbReference>
<feature type="domain" description="Peptidoglycan recognition protein family" evidence="3">
    <location>
        <begin position="258"/>
        <end position="410"/>
    </location>
</feature>
<keyword evidence="2" id="KW-1133">Transmembrane helix</keyword>
<keyword evidence="2" id="KW-0812">Transmembrane</keyword>
<evidence type="ECO:0000313" key="5">
    <source>
        <dbReference type="Proteomes" id="UP001208570"/>
    </source>
</evidence>
<keyword evidence="2" id="KW-0472">Membrane</keyword>
<evidence type="ECO:0000256" key="2">
    <source>
        <dbReference type="SAM" id="Phobius"/>
    </source>
</evidence>
<sequence>MESEEEISTNSYEIRTNNPNYSRMACLLIQEGTRCAQEAVLMHLPERKTFVQTLSEKKKTMTDLKRQRIMSDNQYDELYPFNGDTSRIDISLWLILARYITATKSRNGIDWRKSPETHEVLWAHDLIRLKEIRNFLFHVSAPELVGEKFNEIRSELVRVLRRLGTSDQVINDHMSRDLDPQQTKLSVLQIREQYMEDQNVLLREAAEHKKHTRILIVVLSLLAAFVLISISVPVVTYFDWKVPCSANVQRLQTGSGILYYMPRSGWNAAPPKDKTYPLKKPVNIVALFDTAVILDDCRLTEDCCDQLTYLQKIAFNDTLPDIPYNYLIGNDGVVYEGCGSQSEGHATWSRNSKFLSIGMMGNFACAWPSDTTMMALYAFLENITNFDPSEMTAKPILSDNYRLYGECQLNVHNAKHNKTFPDSPGGGVMYKIRFWNHWSKDNTTHCNLFGDCLKSYVCCRQIHHT</sequence>
<dbReference type="InterPro" id="IPR041249">
    <property type="entry name" value="HEPN_DZIP3"/>
</dbReference>
<name>A0AAD9MUV1_9ANNE</name>
<dbReference type="InterPro" id="IPR015510">
    <property type="entry name" value="PGRP"/>
</dbReference>
<dbReference type="SMART" id="SM00701">
    <property type="entry name" value="PGRP"/>
    <property type="match status" value="1"/>
</dbReference>
<protein>
    <recommendedName>
        <fullName evidence="3">Peptidoglycan recognition protein family domain-containing protein</fullName>
    </recommendedName>
</protein>
<dbReference type="PANTHER" id="PTHR11022">
    <property type="entry name" value="PEPTIDOGLYCAN RECOGNITION PROTEIN"/>
    <property type="match status" value="1"/>
</dbReference>
<dbReference type="PANTHER" id="PTHR11022:SF73">
    <property type="entry name" value="PEPTIDOGLYCAN-RECOGNITION PROTEIN LD"/>
    <property type="match status" value="1"/>
</dbReference>
<evidence type="ECO:0000313" key="4">
    <source>
        <dbReference type="EMBL" id="KAK2146305.1"/>
    </source>
</evidence>
<proteinExistence type="inferred from homology"/>
<dbReference type="CDD" id="cd06583">
    <property type="entry name" value="PGRP"/>
    <property type="match status" value="1"/>
</dbReference>
<dbReference type="InterPro" id="IPR002502">
    <property type="entry name" value="Amidase_domain"/>
</dbReference>
<dbReference type="Pfam" id="PF18738">
    <property type="entry name" value="HEPN_DZIP3"/>
    <property type="match status" value="1"/>
</dbReference>
<dbReference type="Proteomes" id="UP001208570">
    <property type="component" value="Unassembled WGS sequence"/>
</dbReference>
<comment type="similarity">
    <text evidence="1">Belongs to the N-acetylmuramoyl-L-alanine amidase 2 family.</text>
</comment>
<dbReference type="AlphaFoldDB" id="A0AAD9MUV1"/>
<dbReference type="Gene3D" id="3.40.80.10">
    <property type="entry name" value="Peptidoglycan recognition protein-like"/>
    <property type="match status" value="1"/>
</dbReference>
<evidence type="ECO:0000259" key="3">
    <source>
        <dbReference type="SMART" id="SM00701"/>
    </source>
</evidence>
<accession>A0AAD9MUV1</accession>
<comment type="caution">
    <text evidence="4">The sequence shown here is derived from an EMBL/GenBank/DDBJ whole genome shotgun (WGS) entry which is preliminary data.</text>
</comment>
<dbReference type="InterPro" id="IPR006619">
    <property type="entry name" value="PGRP_domain_met/bac"/>
</dbReference>
<keyword evidence="5" id="KW-1185">Reference proteome</keyword>
<evidence type="ECO:0000256" key="1">
    <source>
        <dbReference type="ARBA" id="ARBA00007553"/>
    </source>
</evidence>
<dbReference type="GO" id="GO:0008745">
    <property type="term" value="F:N-acetylmuramoyl-L-alanine amidase activity"/>
    <property type="evidence" value="ECO:0007669"/>
    <property type="project" value="InterPro"/>
</dbReference>
<reference evidence="4" key="1">
    <citation type="journal article" date="2023" name="Mol. Biol. Evol.">
        <title>Third-Generation Sequencing Reveals the Adaptive Role of the Epigenome in Three Deep-Sea Polychaetes.</title>
        <authorList>
            <person name="Perez M."/>
            <person name="Aroh O."/>
            <person name="Sun Y."/>
            <person name="Lan Y."/>
            <person name="Juniper S.K."/>
            <person name="Young C.R."/>
            <person name="Angers B."/>
            <person name="Qian P.Y."/>
        </authorList>
    </citation>
    <scope>NUCLEOTIDE SEQUENCE</scope>
    <source>
        <strain evidence="4">P08H-3</strain>
    </source>
</reference>